<accession>A0A219Y9P6</accession>
<reference evidence="1 2" key="1">
    <citation type="journal article" date="2017" name="Sci. Rep.">
        <title>Characterization and diversity of phages infecting Aeromonas salmonicida subsp. salmonicida.</title>
        <authorList>
            <person name="Vincent A.T."/>
            <person name="Paquet V.E."/>
            <person name="Bernatchez A."/>
            <person name="Tremblay D.M."/>
            <person name="Moineau S."/>
            <person name="Charette S.J."/>
        </authorList>
    </citation>
    <scope>NUCLEOTIDE SEQUENCE [LARGE SCALE GENOMIC DNA]</scope>
</reference>
<dbReference type="Proteomes" id="UP000222894">
    <property type="component" value="Genome"/>
</dbReference>
<evidence type="ECO:0000313" key="1">
    <source>
        <dbReference type="EMBL" id="APU00701.1"/>
    </source>
</evidence>
<evidence type="ECO:0000313" key="2">
    <source>
        <dbReference type="Proteomes" id="UP000222894"/>
    </source>
</evidence>
<organism evidence="1 2">
    <name type="scientific">Aeromonas phage 44RR2.8t.2</name>
    <dbReference type="NCBI Taxonomy" id="1932900"/>
    <lineage>
        <taxon>Viruses</taxon>
        <taxon>Duplodnaviria</taxon>
        <taxon>Heunggongvirae</taxon>
        <taxon>Uroviricota</taxon>
        <taxon>Caudoviricetes</taxon>
        <taxon>Pantevenvirales</taxon>
        <taxon>Straboviridae</taxon>
        <taxon>Biquartavirus</taxon>
        <taxon>Biquartavirus 44RR2</taxon>
    </lineage>
</organism>
<name>A0A219Y9P6_9CAUD</name>
<dbReference type="EMBL" id="KY290948">
    <property type="protein sequence ID" value="APU00701.1"/>
    <property type="molecule type" value="Genomic_DNA"/>
</dbReference>
<sequence length="110" mass="12711">MNDKSWNLIKMFQMKKTKIEPTVTPLPISDLKVEAFELFKKIEERIAHDQTRLEELAKSRENELRRHEAAIRLAMDSHSIKMDDLSLQEALISDSLKGGKYLKNIVAQAC</sequence>
<proteinExistence type="predicted"/>
<protein>
    <submittedName>
        <fullName evidence="1">Uncharacterized protein</fullName>
    </submittedName>
</protein>